<dbReference type="EMBL" id="JAHRIQ010110738">
    <property type="protein sequence ID" value="MEQ2257448.1"/>
    <property type="molecule type" value="Genomic_DNA"/>
</dbReference>
<name>A0ABV0VJL7_9TELE</name>
<proteinExistence type="predicted"/>
<protein>
    <submittedName>
        <fullName evidence="1">Uncharacterized protein</fullName>
    </submittedName>
</protein>
<evidence type="ECO:0000313" key="1">
    <source>
        <dbReference type="EMBL" id="MEQ2257448.1"/>
    </source>
</evidence>
<reference evidence="1 2" key="1">
    <citation type="submission" date="2021-06" db="EMBL/GenBank/DDBJ databases">
        <authorList>
            <person name="Palmer J.M."/>
        </authorList>
    </citation>
    <scope>NUCLEOTIDE SEQUENCE [LARGE SCALE GENOMIC DNA]</scope>
    <source>
        <strain evidence="2">if_2019</strain>
        <tissue evidence="1">Muscle</tissue>
    </source>
</reference>
<comment type="caution">
    <text evidence="1">The sequence shown here is derived from an EMBL/GenBank/DDBJ whole genome shotgun (WGS) entry which is preliminary data.</text>
</comment>
<keyword evidence="2" id="KW-1185">Reference proteome</keyword>
<evidence type="ECO:0000313" key="2">
    <source>
        <dbReference type="Proteomes" id="UP001482620"/>
    </source>
</evidence>
<dbReference type="Proteomes" id="UP001482620">
    <property type="component" value="Unassembled WGS sequence"/>
</dbReference>
<gene>
    <name evidence="1" type="ORF">ILYODFUR_034942</name>
</gene>
<accession>A0ABV0VJL7</accession>
<organism evidence="1 2">
    <name type="scientific">Ilyodon furcidens</name>
    <name type="common">goldbreast splitfin</name>
    <dbReference type="NCBI Taxonomy" id="33524"/>
    <lineage>
        <taxon>Eukaryota</taxon>
        <taxon>Metazoa</taxon>
        <taxon>Chordata</taxon>
        <taxon>Craniata</taxon>
        <taxon>Vertebrata</taxon>
        <taxon>Euteleostomi</taxon>
        <taxon>Actinopterygii</taxon>
        <taxon>Neopterygii</taxon>
        <taxon>Teleostei</taxon>
        <taxon>Neoteleostei</taxon>
        <taxon>Acanthomorphata</taxon>
        <taxon>Ovalentaria</taxon>
        <taxon>Atherinomorphae</taxon>
        <taxon>Cyprinodontiformes</taxon>
        <taxon>Goodeidae</taxon>
        <taxon>Ilyodon</taxon>
    </lineage>
</organism>
<sequence length="72" mass="7601">MVSCDGADPRRWWMCGDLLSLSAALFGWEAAGGWFCSGLAAGAAASHGLLELPQEHSQKSGAAVLPEYSQFE</sequence>